<dbReference type="AlphaFoldDB" id="D1AVL6"/>
<evidence type="ECO:0000313" key="1">
    <source>
        <dbReference type="EMBL" id="ACZ01776.1"/>
    </source>
</evidence>
<evidence type="ECO:0000313" key="2">
    <source>
        <dbReference type="Proteomes" id="UP000002072"/>
    </source>
</evidence>
<keyword evidence="2" id="KW-1185">Reference proteome</keyword>
<dbReference type="EMBL" id="CP001779">
    <property type="protein sequence ID" value="ACZ01776.1"/>
    <property type="molecule type" value="Genomic_DNA"/>
</dbReference>
<dbReference type="STRING" id="519441.Smon_1328"/>
<reference evidence="1 2" key="1">
    <citation type="journal article" date="2009" name="Stand. Genomic Sci.">
        <title>Complete genome sequence of Streptobacillus moniliformis type strain (9901T).</title>
        <authorList>
            <person name="Nolan M."/>
            <person name="Gronow S."/>
            <person name="Lapidus A."/>
            <person name="Ivanova N."/>
            <person name="Copeland A."/>
            <person name="Lucas S."/>
            <person name="Del Rio T.G."/>
            <person name="Chen F."/>
            <person name="Tice H."/>
            <person name="Pitluck S."/>
            <person name="Cheng J.F."/>
            <person name="Sims D."/>
            <person name="Meincke L."/>
            <person name="Bruce D."/>
            <person name="Goodwin L."/>
            <person name="Brettin T."/>
            <person name="Han C."/>
            <person name="Detter J.C."/>
            <person name="Ovchinikova G."/>
            <person name="Pati A."/>
            <person name="Mavromatis K."/>
            <person name="Mikhailova N."/>
            <person name="Chen A."/>
            <person name="Palaniappan K."/>
            <person name="Land M."/>
            <person name="Hauser L."/>
            <person name="Chang Y.J."/>
            <person name="Jeffries C.D."/>
            <person name="Rohde M."/>
            <person name="Sproer C."/>
            <person name="Goker M."/>
            <person name="Bristow J."/>
            <person name="Eisen J.A."/>
            <person name="Markowitz V."/>
            <person name="Hugenholtz P."/>
            <person name="Kyrpides N.C."/>
            <person name="Klenk H.P."/>
            <person name="Chain P."/>
        </authorList>
    </citation>
    <scope>NUCLEOTIDE SEQUENCE [LARGE SCALE GENOMIC DNA]</scope>
    <source>
        <strain evidence="2">ATCC 14647 / DSM 12112 / NCTC 10651 / 9901</strain>
    </source>
</reference>
<organism evidence="1 2">
    <name type="scientific">Streptobacillus moniliformis (strain ATCC 14647 / DSM 12112 / NCTC 10651 / 9901)</name>
    <dbReference type="NCBI Taxonomy" id="519441"/>
    <lineage>
        <taxon>Bacteria</taxon>
        <taxon>Fusobacteriati</taxon>
        <taxon>Fusobacteriota</taxon>
        <taxon>Fusobacteriia</taxon>
        <taxon>Fusobacteriales</taxon>
        <taxon>Leptotrichiaceae</taxon>
        <taxon>Streptobacillus</taxon>
    </lineage>
</organism>
<dbReference type="RefSeq" id="WP_012859322.1">
    <property type="nucleotide sequence ID" value="NC_013515.1"/>
</dbReference>
<accession>D1AVL6</accession>
<dbReference type="GeneID" id="29673735"/>
<proteinExistence type="predicted"/>
<dbReference type="Proteomes" id="UP000002072">
    <property type="component" value="Chromosome"/>
</dbReference>
<sequence>MDRAKQFMPYSPLKGFYELIHEKEIIPQERMELSEEKYDELNCKINNIKKGDVLKIKWYKEKGYIETLGKVSNIDLETGFIVIIKEKINIEDIVEIEV</sequence>
<protein>
    <recommendedName>
        <fullName evidence="3">YolD-like protein</fullName>
    </recommendedName>
</protein>
<dbReference type="KEGG" id="smf:Smon_1328"/>
<evidence type="ECO:0008006" key="3">
    <source>
        <dbReference type="Google" id="ProtNLM"/>
    </source>
</evidence>
<name>D1AVL6_STRM9</name>
<dbReference type="HOGENOM" id="CLU_131538_1_1_0"/>
<gene>
    <name evidence="1" type="ordered locus">Smon_1328</name>
</gene>
<dbReference type="OrthoDB" id="361760at2"/>